<dbReference type="Proteomes" id="UP001152799">
    <property type="component" value="Chromosome 5"/>
</dbReference>
<dbReference type="EMBL" id="OU892281">
    <property type="protein sequence ID" value="CAG9768674.1"/>
    <property type="molecule type" value="Genomic_DNA"/>
</dbReference>
<accession>A0A9N9QQN3</accession>
<dbReference type="Gene3D" id="3.40.50.1820">
    <property type="entry name" value="alpha/beta hydrolase"/>
    <property type="match status" value="1"/>
</dbReference>
<protein>
    <recommendedName>
        <fullName evidence="7">Lipase</fullName>
    </recommendedName>
</protein>
<reference evidence="11" key="1">
    <citation type="submission" date="2022-01" db="EMBL/GenBank/DDBJ databases">
        <authorList>
            <person name="King R."/>
        </authorList>
    </citation>
    <scope>NUCLEOTIDE SEQUENCE</scope>
</reference>
<proteinExistence type="inferred from homology"/>
<dbReference type="OrthoDB" id="9974421at2759"/>
<dbReference type="SUPFAM" id="SSF53474">
    <property type="entry name" value="alpha/beta-Hydrolases"/>
    <property type="match status" value="1"/>
</dbReference>
<feature type="active site" description="Charge relay system" evidence="8">
    <location>
        <position position="342"/>
    </location>
</feature>
<feature type="domain" description="Partial AB-hydrolase lipase" evidence="10">
    <location>
        <begin position="31"/>
        <end position="89"/>
    </location>
</feature>
<evidence type="ECO:0000313" key="11">
    <source>
        <dbReference type="EMBL" id="CAG9768674.1"/>
    </source>
</evidence>
<feature type="active site" description="Nucleophile" evidence="8">
    <location>
        <position position="169"/>
    </location>
</feature>
<keyword evidence="5" id="KW-0443">Lipid metabolism</keyword>
<evidence type="ECO:0000256" key="5">
    <source>
        <dbReference type="ARBA" id="ARBA00023098"/>
    </source>
</evidence>
<keyword evidence="3 7" id="KW-0378">Hydrolase</keyword>
<evidence type="ECO:0000256" key="4">
    <source>
        <dbReference type="ARBA" id="ARBA00022963"/>
    </source>
</evidence>
<dbReference type="Pfam" id="PF04083">
    <property type="entry name" value="Abhydro_lipase"/>
    <property type="match status" value="1"/>
</dbReference>
<feature type="chain" id="PRO_5040320351" description="Lipase" evidence="9">
    <location>
        <begin position="16"/>
        <end position="413"/>
    </location>
</feature>
<feature type="signal peptide" evidence="9">
    <location>
        <begin position="1"/>
        <end position="15"/>
    </location>
</feature>
<dbReference type="FunFam" id="3.40.50.1820:FF:000057">
    <property type="entry name" value="Lipase"/>
    <property type="match status" value="1"/>
</dbReference>
<evidence type="ECO:0000256" key="7">
    <source>
        <dbReference type="PIRNR" id="PIRNR000862"/>
    </source>
</evidence>
<keyword evidence="12" id="KW-1185">Reference proteome</keyword>
<comment type="similarity">
    <text evidence="1 7">Belongs to the AB hydrolase superfamily. Lipase family.</text>
</comment>
<sequence length="413" mass="47148">MYRITLLCVSLVVCANNYQNIPDYALRLEQQVVKYGYPIEVHQIITEDGYILAAYRIPHGLNKEVPENKNKSVVLIAHGLGGSPHNFLVLGKKRAVPYYFADQGMDVWLFSGRGSDIPFKKSHVKLDWNKDSAFWLHSFHELGIYDLAATIDFILKCTGQKKVTLIGHSAGGAEFFALLSEKPEYNQKVKLAITWGSSAILRRVDYPFLVLGTHLGDFLRTVVKFLRMAQVMVPGAVKSTLIEIFLRKPPLWYKVVKYILNIIGSHNSVMMRDEYIPTILSNIPRVSTRELLHFMDNVHNGTFRKYDYGPKGNLKHYGQADPPHYNLSAVTAPIAFFDAEKDGFLSIEDIYECIQKLPNAVHIYKVPFRKFTHTDYIFGYNATELVYEPTYQMIKRIDSGIIPPRVEVPPGYH</sequence>
<dbReference type="PANTHER" id="PTHR11005">
    <property type="entry name" value="LYSOSOMAL ACID LIPASE-RELATED"/>
    <property type="match status" value="1"/>
</dbReference>
<evidence type="ECO:0000313" key="12">
    <source>
        <dbReference type="Proteomes" id="UP001152799"/>
    </source>
</evidence>
<keyword evidence="2 9" id="KW-0732">Signal</keyword>
<dbReference type="AlphaFoldDB" id="A0A9N9QQN3"/>
<evidence type="ECO:0000256" key="6">
    <source>
        <dbReference type="ARBA" id="ARBA00023180"/>
    </source>
</evidence>
<feature type="active site" description="Charge relay system" evidence="8">
    <location>
        <position position="373"/>
    </location>
</feature>
<name>A0A9N9QQN3_9CUCU</name>
<dbReference type="GO" id="GO:0016042">
    <property type="term" value="P:lipid catabolic process"/>
    <property type="evidence" value="ECO:0007669"/>
    <property type="project" value="UniProtKB-KW"/>
</dbReference>
<keyword evidence="4 7" id="KW-0442">Lipid degradation</keyword>
<gene>
    <name evidence="11" type="ORF">CEUTPL_LOCUS9199</name>
</gene>
<evidence type="ECO:0000256" key="3">
    <source>
        <dbReference type="ARBA" id="ARBA00022801"/>
    </source>
</evidence>
<evidence type="ECO:0000256" key="9">
    <source>
        <dbReference type="SAM" id="SignalP"/>
    </source>
</evidence>
<evidence type="ECO:0000256" key="2">
    <source>
        <dbReference type="ARBA" id="ARBA00022729"/>
    </source>
</evidence>
<dbReference type="InterPro" id="IPR029058">
    <property type="entry name" value="AB_hydrolase_fold"/>
</dbReference>
<dbReference type="InterPro" id="IPR006693">
    <property type="entry name" value="AB_hydrolase_lipase"/>
</dbReference>
<dbReference type="InterPro" id="IPR025483">
    <property type="entry name" value="Lipase_euk"/>
</dbReference>
<dbReference type="GO" id="GO:0016788">
    <property type="term" value="F:hydrolase activity, acting on ester bonds"/>
    <property type="evidence" value="ECO:0007669"/>
    <property type="project" value="InterPro"/>
</dbReference>
<dbReference type="PIRSF" id="PIRSF000862">
    <property type="entry name" value="Steryl_ester_lip"/>
    <property type="match status" value="1"/>
</dbReference>
<organism evidence="11 12">
    <name type="scientific">Ceutorhynchus assimilis</name>
    <name type="common">cabbage seed weevil</name>
    <dbReference type="NCBI Taxonomy" id="467358"/>
    <lineage>
        <taxon>Eukaryota</taxon>
        <taxon>Metazoa</taxon>
        <taxon>Ecdysozoa</taxon>
        <taxon>Arthropoda</taxon>
        <taxon>Hexapoda</taxon>
        <taxon>Insecta</taxon>
        <taxon>Pterygota</taxon>
        <taxon>Neoptera</taxon>
        <taxon>Endopterygota</taxon>
        <taxon>Coleoptera</taxon>
        <taxon>Polyphaga</taxon>
        <taxon>Cucujiformia</taxon>
        <taxon>Curculionidae</taxon>
        <taxon>Ceutorhynchinae</taxon>
        <taxon>Ceutorhynchus</taxon>
    </lineage>
</organism>
<evidence type="ECO:0000259" key="10">
    <source>
        <dbReference type="Pfam" id="PF04083"/>
    </source>
</evidence>
<evidence type="ECO:0000256" key="1">
    <source>
        <dbReference type="ARBA" id="ARBA00010701"/>
    </source>
</evidence>
<evidence type="ECO:0000256" key="8">
    <source>
        <dbReference type="PIRSR" id="PIRSR000862-1"/>
    </source>
</evidence>
<keyword evidence="6" id="KW-0325">Glycoprotein</keyword>